<keyword evidence="8 13" id="KW-1133">Transmembrane helix</keyword>
<keyword evidence="3" id="KW-0813">Transport</keyword>
<feature type="transmembrane region" description="Helical" evidence="13">
    <location>
        <begin position="88"/>
        <end position="108"/>
    </location>
</feature>
<protein>
    <submittedName>
        <fullName evidence="14">Putative membrane protein</fullName>
    </submittedName>
</protein>
<comment type="similarity">
    <text evidence="2">Belongs to the TMEM175 family.</text>
</comment>
<evidence type="ECO:0000256" key="5">
    <source>
        <dbReference type="ARBA" id="ARBA00022692"/>
    </source>
</evidence>
<gene>
    <name evidence="14" type="ORF">CLV73_0470</name>
</gene>
<dbReference type="GO" id="GO:0016020">
    <property type="term" value="C:membrane"/>
    <property type="evidence" value="ECO:0007669"/>
    <property type="project" value="UniProtKB-SubCell"/>
</dbReference>
<dbReference type="Pfam" id="PF06736">
    <property type="entry name" value="TMEM175"/>
    <property type="match status" value="1"/>
</dbReference>
<accession>A0A2M9C6R2</accession>
<evidence type="ECO:0000256" key="7">
    <source>
        <dbReference type="ARBA" id="ARBA00022958"/>
    </source>
</evidence>
<evidence type="ECO:0000313" key="15">
    <source>
        <dbReference type="Proteomes" id="UP000228740"/>
    </source>
</evidence>
<organism evidence="14 15">
    <name type="scientific">Chryseobacterium geocarposphaerae</name>
    <dbReference type="NCBI Taxonomy" id="1416776"/>
    <lineage>
        <taxon>Bacteria</taxon>
        <taxon>Pseudomonadati</taxon>
        <taxon>Bacteroidota</taxon>
        <taxon>Flavobacteriia</taxon>
        <taxon>Flavobacteriales</taxon>
        <taxon>Weeksellaceae</taxon>
        <taxon>Chryseobacterium group</taxon>
        <taxon>Chryseobacterium</taxon>
    </lineage>
</organism>
<keyword evidence="5 13" id="KW-0812">Transmembrane</keyword>
<feature type="transmembrane region" description="Helical" evidence="13">
    <location>
        <begin position="165"/>
        <end position="193"/>
    </location>
</feature>
<feature type="transmembrane region" description="Helical" evidence="13">
    <location>
        <begin position="49"/>
        <end position="67"/>
    </location>
</feature>
<evidence type="ECO:0000256" key="3">
    <source>
        <dbReference type="ARBA" id="ARBA00022448"/>
    </source>
</evidence>
<proteinExistence type="inferred from homology"/>
<evidence type="ECO:0000313" key="14">
    <source>
        <dbReference type="EMBL" id="PJJ66486.1"/>
    </source>
</evidence>
<dbReference type="OrthoDB" id="7626281at2"/>
<evidence type="ECO:0000256" key="11">
    <source>
        <dbReference type="ARBA" id="ARBA00023303"/>
    </source>
</evidence>
<feature type="transmembrane region" description="Helical" evidence="13">
    <location>
        <begin position="114"/>
        <end position="137"/>
    </location>
</feature>
<dbReference type="GO" id="GO:0005267">
    <property type="term" value="F:potassium channel activity"/>
    <property type="evidence" value="ECO:0007669"/>
    <property type="project" value="UniProtKB-KW"/>
</dbReference>
<dbReference type="Proteomes" id="UP000228740">
    <property type="component" value="Unassembled WGS sequence"/>
</dbReference>
<comment type="subcellular location">
    <subcellularLocation>
        <location evidence="1">Membrane</location>
        <topology evidence="1">Multi-pass membrane protein</topology>
    </subcellularLocation>
</comment>
<name>A0A2M9C6R2_9FLAO</name>
<feature type="transmembrane region" description="Helical" evidence="13">
    <location>
        <begin position="12"/>
        <end position="29"/>
    </location>
</feature>
<dbReference type="EMBL" id="PGFD01000001">
    <property type="protein sequence ID" value="PJJ66486.1"/>
    <property type="molecule type" value="Genomic_DNA"/>
</dbReference>
<reference evidence="14 15" key="1">
    <citation type="submission" date="2017-11" db="EMBL/GenBank/DDBJ databases">
        <title>Genomic Encyclopedia of Archaeal and Bacterial Type Strains, Phase II (KMG-II): From Individual Species to Whole Genera.</title>
        <authorList>
            <person name="Goeker M."/>
        </authorList>
    </citation>
    <scope>NUCLEOTIDE SEQUENCE [LARGE SCALE GENOMIC DNA]</scope>
    <source>
        <strain evidence="14 15">DSM 27617</strain>
    </source>
</reference>
<dbReference type="PANTHER" id="PTHR31462:SF5">
    <property type="entry name" value="ENDOSOMAL_LYSOSOMAL PROTON CHANNEL TMEM175"/>
    <property type="match status" value="1"/>
</dbReference>
<dbReference type="RefSeq" id="WP_100375274.1">
    <property type="nucleotide sequence ID" value="NZ_PGFD01000001.1"/>
</dbReference>
<evidence type="ECO:0000256" key="8">
    <source>
        <dbReference type="ARBA" id="ARBA00022989"/>
    </source>
</evidence>
<evidence type="ECO:0000256" key="12">
    <source>
        <dbReference type="ARBA" id="ARBA00034430"/>
    </source>
</evidence>
<dbReference type="PANTHER" id="PTHR31462">
    <property type="entry name" value="ENDOSOMAL/LYSOSOMAL POTASSIUM CHANNEL TMEM175"/>
    <property type="match status" value="1"/>
</dbReference>
<comment type="catalytic activity">
    <reaction evidence="12">
        <text>K(+)(in) = K(+)(out)</text>
        <dbReference type="Rhea" id="RHEA:29463"/>
        <dbReference type="ChEBI" id="CHEBI:29103"/>
    </reaction>
</comment>
<keyword evidence="7" id="KW-0630">Potassium</keyword>
<keyword evidence="4" id="KW-0633">Potassium transport</keyword>
<evidence type="ECO:0000256" key="10">
    <source>
        <dbReference type="ARBA" id="ARBA00023136"/>
    </source>
</evidence>
<evidence type="ECO:0000256" key="13">
    <source>
        <dbReference type="SAM" id="Phobius"/>
    </source>
</evidence>
<evidence type="ECO:0000256" key="9">
    <source>
        <dbReference type="ARBA" id="ARBA00023065"/>
    </source>
</evidence>
<keyword evidence="15" id="KW-1185">Reference proteome</keyword>
<keyword evidence="11" id="KW-0407">Ion channel</keyword>
<evidence type="ECO:0000256" key="4">
    <source>
        <dbReference type="ARBA" id="ARBA00022538"/>
    </source>
</evidence>
<sequence>MEKETLRIEGFSDGVFAIAVTLLVLDLHFPEEHSIQNGNDLLVFLKNQWPAFLAFILSFFSIFIMWVNHHKIFKQIYSRNSAIMFANGLILFLVSAVSYPTALLARYFDGEASSVVVALYTGIFVLINLAYNLLWFLATRNKKLLRPGITDAAIKKIHNNYLYGLPIYVIALILSFWIPAVSLMIILGLWIFWALSSGKIEIGPDKYYSDSLK</sequence>
<evidence type="ECO:0000256" key="1">
    <source>
        <dbReference type="ARBA" id="ARBA00004141"/>
    </source>
</evidence>
<dbReference type="AlphaFoldDB" id="A0A2M9C6R2"/>
<keyword evidence="10 13" id="KW-0472">Membrane</keyword>
<dbReference type="InterPro" id="IPR010617">
    <property type="entry name" value="TMEM175-like"/>
</dbReference>
<keyword evidence="6" id="KW-0631">Potassium channel</keyword>
<dbReference type="GO" id="GO:0015252">
    <property type="term" value="F:proton channel activity"/>
    <property type="evidence" value="ECO:0007669"/>
    <property type="project" value="InterPro"/>
</dbReference>
<evidence type="ECO:0000256" key="2">
    <source>
        <dbReference type="ARBA" id="ARBA00006920"/>
    </source>
</evidence>
<comment type="caution">
    <text evidence="14">The sequence shown here is derived from an EMBL/GenBank/DDBJ whole genome shotgun (WGS) entry which is preliminary data.</text>
</comment>
<keyword evidence="9" id="KW-0406">Ion transport</keyword>
<evidence type="ECO:0000256" key="6">
    <source>
        <dbReference type="ARBA" id="ARBA00022826"/>
    </source>
</evidence>